<proteinExistence type="predicted"/>
<dbReference type="Proteomes" id="UP000499080">
    <property type="component" value="Unassembled WGS sequence"/>
</dbReference>
<accession>A0A4Y2U649</accession>
<keyword evidence="2" id="KW-1185">Reference proteome</keyword>
<comment type="caution">
    <text evidence="1">The sequence shown here is derived from an EMBL/GenBank/DDBJ whole genome shotgun (WGS) entry which is preliminary data.</text>
</comment>
<dbReference type="AlphaFoldDB" id="A0A4Y2U649"/>
<protein>
    <submittedName>
        <fullName evidence="1">Uncharacterized protein</fullName>
    </submittedName>
</protein>
<reference evidence="1 2" key="1">
    <citation type="journal article" date="2019" name="Sci. Rep.">
        <title>Orb-weaving spider Araneus ventricosus genome elucidates the spidroin gene catalogue.</title>
        <authorList>
            <person name="Kono N."/>
            <person name="Nakamura H."/>
            <person name="Ohtoshi R."/>
            <person name="Moran D.A.P."/>
            <person name="Shinohara A."/>
            <person name="Yoshida Y."/>
            <person name="Fujiwara M."/>
            <person name="Mori M."/>
            <person name="Tomita M."/>
            <person name="Arakawa K."/>
        </authorList>
    </citation>
    <scope>NUCLEOTIDE SEQUENCE [LARGE SCALE GENOMIC DNA]</scope>
</reference>
<dbReference type="EMBL" id="BGPR01033961">
    <property type="protein sequence ID" value="GBO08102.1"/>
    <property type="molecule type" value="Genomic_DNA"/>
</dbReference>
<evidence type="ECO:0000313" key="2">
    <source>
        <dbReference type="Proteomes" id="UP000499080"/>
    </source>
</evidence>
<gene>
    <name evidence="1" type="ORF">AVEN_243367_1</name>
</gene>
<sequence length="144" mass="16614">MHPQTVTFPPPCFIVGIWYLGSKRVPWGRRIHCIPFVPNSMYLNFISPKDIFPLFLGPVLVRLRPFHTRLLLRDHRFLDGAFSIQSSCLKPTSDSFGFWGSQSSHAMSTAVRRGWTREKHKMFLLKRRDVELGRPDLGTFGTTP</sequence>
<name>A0A4Y2U649_ARAVE</name>
<organism evidence="1 2">
    <name type="scientific">Araneus ventricosus</name>
    <name type="common">Orbweaver spider</name>
    <name type="synonym">Epeira ventricosa</name>
    <dbReference type="NCBI Taxonomy" id="182803"/>
    <lineage>
        <taxon>Eukaryota</taxon>
        <taxon>Metazoa</taxon>
        <taxon>Ecdysozoa</taxon>
        <taxon>Arthropoda</taxon>
        <taxon>Chelicerata</taxon>
        <taxon>Arachnida</taxon>
        <taxon>Araneae</taxon>
        <taxon>Araneomorphae</taxon>
        <taxon>Entelegynae</taxon>
        <taxon>Araneoidea</taxon>
        <taxon>Araneidae</taxon>
        <taxon>Araneus</taxon>
    </lineage>
</organism>
<evidence type="ECO:0000313" key="1">
    <source>
        <dbReference type="EMBL" id="GBO08102.1"/>
    </source>
</evidence>